<protein>
    <submittedName>
        <fullName evidence="3">Morphogenesis protein</fullName>
    </submittedName>
</protein>
<sequence length="475" mass="52149">MGQKETATQIWTYLIGCGWSKTAVAALLGNMQSESGIIADRWEGDIVGNMNGGYGLVQWTPATKFINWAKSNGLDYRDVISQCKRIEWEVKNNQQFSCPSMTFYQFKVSTDSPENLANIFIKYYERPANPNQPARAQQARYWYNLLQGVNPTPKVKVIDWFNKHRGHITYSMDGSRIGTDGTADCSGSIVIALKESTGVPFQYVYNTVTLGGYLAKCGYSRVLTGNSSGSNLNQVKDEDIILLSCGNSMAESGGAGGHTGVISGGGKNITSTCYYTQGEKNTAIQDITLNRDYLTYDGFKYYEVWRPSGTPNPGPNPTPIEFSTNVHYGLRVLGGSWLGEVTNFNNVDSNGFAGLPYNQHDMLYIKVDQGTVKYRTHSAKSGWLSWVTQGNPNDLYNGCAGNPGEAIDGVQIYYTTPAGKTLSQCYYRSQTTARSGWLGVCCDDGTSISGFDGWAGMFGEPLDRLQIGISTKNPF</sequence>
<dbReference type="EMBL" id="LXEN01000150">
    <property type="protein sequence ID" value="OAT22574.1"/>
    <property type="molecule type" value="Genomic_DNA"/>
</dbReference>
<dbReference type="InterPro" id="IPR008044">
    <property type="entry name" value="Phage_lysin"/>
</dbReference>
<name>A0A198FDU4_9GAMM</name>
<reference evidence="3 4" key="1">
    <citation type="submission" date="2016-04" db="EMBL/GenBank/DDBJ databases">
        <title>ATOL: Assembling a taxonomically balanced genome-scale reconstruction of the evolutionary history of the Enterobacteriaceae.</title>
        <authorList>
            <person name="Plunkett G.III."/>
            <person name="Neeno-Eckwall E.C."/>
            <person name="Glasner J.D."/>
            <person name="Perna N.T."/>
        </authorList>
    </citation>
    <scope>NUCLEOTIDE SEQUENCE [LARGE SCALE GENOMIC DNA]</scope>
    <source>
        <strain evidence="3 4">ATCC 19692</strain>
    </source>
</reference>
<dbReference type="Proteomes" id="UP000094023">
    <property type="component" value="Unassembled WGS sequence"/>
</dbReference>
<dbReference type="PATRIC" id="fig|1354337.4.peg.3074"/>
<dbReference type="Pfam" id="PF05382">
    <property type="entry name" value="Amidase_5"/>
    <property type="match status" value="1"/>
</dbReference>
<proteinExistence type="predicted"/>
<evidence type="ECO:0000259" key="2">
    <source>
        <dbReference type="Pfam" id="PF18013"/>
    </source>
</evidence>
<evidence type="ECO:0000313" key="3">
    <source>
        <dbReference type="EMBL" id="OAT22574.1"/>
    </source>
</evidence>
<keyword evidence="4" id="KW-1185">Reference proteome</keyword>
<accession>A0A198FDU4</accession>
<dbReference type="OrthoDB" id="7537686at2"/>
<comment type="caution">
    <text evidence="3">The sequence shown here is derived from an EMBL/GenBank/DDBJ whole genome shotgun (WGS) entry which is preliminary data.</text>
</comment>
<dbReference type="Gene3D" id="1.10.530.10">
    <property type="match status" value="1"/>
</dbReference>
<dbReference type="InterPro" id="IPR041219">
    <property type="entry name" value="Phage_lysozyme2"/>
</dbReference>
<dbReference type="RefSeq" id="WP_083954615.1">
    <property type="nucleotide sequence ID" value="NZ_LXEN01000150.1"/>
</dbReference>
<feature type="domain" description="Phage tail lysozyme" evidence="2">
    <location>
        <begin position="5"/>
        <end position="146"/>
    </location>
</feature>
<dbReference type="AlphaFoldDB" id="A0A198FDU4"/>
<evidence type="ECO:0000313" key="4">
    <source>
        <dbReference type="Proteomes" id="UP000094023"/>
    </source>
</evidence>
<evidence type="ECO:0000259" key="1">
    <source>
        <dbReference type="Pfam" id="PF05382"/>
    </source>
</evidence>
<organism evidence="3 4">
    <name type="scientific">Proteus myxofaciens ATCC 19692</name>
    <dbReference type="NCBI Taxonomy" id="1354337"/>
    <lineage>
        <taxon>Bacteria</taxon>
        <taxon>Pseudomonadati</taxon>
        <taxon>Pseudomonadota</taxon>
        <taxon>Gammaproteobacteria</taxon>
        <taxon>Enterobacterales</taxon>
        <taxon>Morganellaceae</taxon>
        <taxon>Proteus</taxon>
    </lineage>
</organism>
<feature type="domain" description="Bacteriophage lysin" evidence="1">
    <location>
        <begin position="157"/>
        <end position="277"/>
    </location>
</feature>
<dbReference type="STRING" id="1354337.M983_2987"/>
<gene>
    <name evidence="3" type="ORF">M983_2987</name>
</gene>
<dbReference type="Pfam" id="PF18013">
    <property type="entry name" value="Phage_lysozyme2"/>
    <property type="match status" value="1"/>
</dbReference>